<accession>A0A7M5WW93</accession>
<dbReference type="InterPro" id="IPR002557">
    <property type="entry name" value="Chitin-bd_dom"/>
</dbReference>
<evidence type="ECO:0000256" key="1">
    <source>
        <dbReference type="SAM" id="MobiDB-lite"/>
    </source>
</evidence>
<feature type="chain" id="PRO_5029467811" description="Chitin-binding type-2 domain-containing protein" evidence="2">
    <location>
        <begin position="22"/>
        <end position="771"/>
    </location>
</feature>
<dbReference type="EnsemblMetazoa" id="CLYHEMT013783.3">
    <property type="protein sequence ID" value="CLYHEMP013783.3"/>
    <property type="gene ID" value="CLYHEMG013783"/>
</dbReference>
<evidence type="ECO:0000256" key="2">
    <source>
        <dbReference type="SAM" id="SignalP"/>
    </source>
</evidence>
<reference evidence="4" key="1">
    <citation type="submission" date="2021-01" db="UniProtKB">
        <authorList>
            <consortium name="EnsemblMetazoa"/>
        </authorList>
    </citation>
    <scope>IDENTIFICATION</scope>
</reference>
<name>A0A7M5WW93_9CNID</name>
<dbReference type="RefSeq" id="XP_066915330.1">
    <property type="nucleotide sequence ID" value="XM_067059229.1"/>
</dbReference>
<dbReference type="GO" id="GO:0005576">
    <property type="term" value="C:extracellular region"/>
    <property type="evidence" value="ECO:0007669"/>
    <property type="project" value="InterPro"/>
</dbReference>
<evidence type="ECO:0000313" key="5">
    <source>
        <dbReference type="Proteomes" id="UP000594262"/>
    </source>
</evidence>
<feature type="region of interest" description="Disordered" evidence="1">
    <location>
        <begin position="368"/>
        <end position="387"/>
    </location>
</feature>
<dbReference type="PROSITE" id="PS50940">
    <property type="entry name" value="CHIT_BIND_II"/>
    <property type="match status" value="1"/>
</dbReference>
<dbReference type="AlphaFoldDB" id="A0A7M5WW93"/>
<dbReference type="InterPro" id="IPR036508">
    <property type="entry name" value="Chitin-bd_dom_sf"/>
</dbReference>
<keyword evidence="2" id="KW-0732">Signal</keyword>
<dbReference type="GO" id="GO:0008061">
    <property type="term" value="F:chitin binding"/>
    <property type="evidence" value="ECO:0007669"/>
    <property type="project" value="InterPro"/>
</dbReference>
<dbReference type="Pfam" id="PF01607">
    <property type="entry name" value="CBM_14"/>
    <property type="match status" value="1"/>
</dbReference>
<proteinExistence type="predicted"/>
<dbReference type="SUPFAM" id="SSF57625">
    <property type="entry name" value="Invertebrate chitin-binding proteins"/>
    <property type="match status" value="1"/>
</dbReference>
<dbReference type="Proteomes" id="UP000594262">
    <property type="component" value="Unplaced"/>
</dbReference>
<dbReference type="OrthoDB" id="6020543at2759"/>
<dbReference type="GeneID" id="136802499"/>
<feature type="domain" description="Chitin-binding type-2" evidence="3">
    <location>
        <begin position="398"/>
        <end position="454"/>
    </location>
</feature>
<feature type="signal peptide" evidence="2">
    <location>
        <begin position="1"/>
        <end position="21"/>
    </location>
</feature>
<keyword evidence="5" id="KW-1185">Reference proteome</keyword>
<dbReference type="SMART" id="SM00494">
    <property type="entry name" value="ChtBD2"/>
    <property type="match status" value="1"/>
</dbReference>
<protein>
    <recommendedName>
        <fullName evidence="3">Chitin-binding type-2 domain-containing protein</fullName>
    </recommendedName>
</protein>
<evidence type="ECO:0000313" key="4">
    <source>
        <dbReference type="EnsemblMetazoa" id="CLYHEMP013783.3"/>
    </source>
</evidence>
<organism evidence="4 5">
    <name type="scientific">Clytia hemisphaerica</name>
    <dbReference type="NCBI Taxonomy" id="252671"/>
    <lineage>
        <taxon>Eukaryota</taxon>
        <taxon>Metazoa</taxon>
        <taxon>Cnidaria</taxon>
        <taxon>Hydrozoa</taxon>
        <taxon>Hydroidolina</taxon>
        <taxon>Leptothecata</taxon>
        <taxon>Obeliida</taxon>
        <taxon>Clytiidae</taxon>
        <taxon>Clytia</taxon>
    </lineage>
</organism>
<sequence length="771" mass="88090">MWKAICYCMVILSTLTEFTYSIPDLVKLNGDSESLTEQFGAVVFDVKNNDPADIRCPKTKIGEKNYVNNECAKNLNQFVDVDDFNYFLRPFNKQDSPGAGRVKIHFNGFLSFGTESQNEAGKVKCLKWDQRVVSLSHSKFQSNYLAPYWMRYFEGSVYIFKMDKDHEDRSKIIKDLSEGGFFEQTGSDEENELDKNAQIIVITYVRMASDGTINPDPNKHTFDAKLMNTFQLNLIMRSQTTYAQFYYRSLDTNEIVVENDSERICFGQVGIARHVQFDQIGQNGVGFNVGNFPFGTDSVGYRLKRLPQLAEYHSNEFGDNKDVGSWVYRLSPRQSRQIEEGDDYCDDIKDNRKCYVRQAAIDCLQGEECKPPPEQDGDNELGRSRRSVTAEAFQSETDRFCEYRDDGKFLFPLDCRGYMICRGGKVSFATCDEGEHFHPKLRKCVVESEYSCYNLMPIHKDLKPTDLTTVTVTLNNPKETISTLHKFWTINLVIKPKGIVSTTDTSAFYAVFKNSPTPSILFERGSTKIKVCTTFTYPSPSTCQTIPTPLPLNKFTRVQIQQIPNGADSKFIVRYNGVNQYIGTPTNLQVFNDVKVYPRDPSMAPANAETKYYKFNSGIRPGHVIETLPKLYDTWDLTLSFTPLGAKTGDTNILHATRYFDSHVQGVLKIDFMDGTTRLRICSPSITFGSSNCVRFFRPFEVNKLVTINIQRNRNSFIITVREPQYFVIRFNDPASRLMDDVNVYVSDYWMPSANAVLEAYQFQTPLPIAN</sequence>
<dbReference type="Gene3D" id="2.170.140.10">
    <property type="entry name" value="Chitin binding domain"/>
    <property type="match status" value="1"/>
</dbReference>
<evidence type="ECO:0000259" key="3">
    <source>
        <dbReference type="PROSITE" id="PS50940"/>
    </source>
</evidence>